<protein>
    <recommendedName>
        <fullName evidence="2">AA9 family lytic polysaccharide monooxygenase</fullName>
        <ecNumber evidence="2">1.14.99.56</ecNumber>
    </recommendedName>
    <alternativeName>
        <fullName evidence="2">Endo-beta-1,4-glucanase</fullName>
    </alternativeName>
    <alternativeName>
        <fullName evidence="2">Glycosyl hydrolase 61 family protein</fullName>
    </alternativeName>
</protein>
<gene>
    <name evidence="5" type="ORF">NLJ89_g10714</name>
</gene>
<feature type="chain" id="PRO_5040719998" description="AA9 family lytic polysaccharide monooxygenase" evidence="3">
    <location>
        <begin position="20"/>
        <end position="221"/>
    </location>
</feature>
<dbReference type="InterPro" id="IPR049892">
    <property type="entry name" value="AA9"/>
</dbReference>
<comment type="catalytic activity">
    <reaction evidence="2">
        <text>[(1-&gt;4)-beta-D-glucosyl]n+m + reduced acceptor + O2 = 4-dehydro-beta-D-glucosyl-[(1-&gt;4)-beta-D-glucosyl]n-1 + [(1-&gt;4)-beta-D-glucosyl]m + acceptor + H2O.</text>
        <dbReference type="EC" id="1.14.99.56"/>
    </reaction>
</comment>
<dbReference type="PANTHER" id="PTHR33353:SF11">
    <property type="entry name" value="GLYCOSYLHYDROLASE FAMILY 61-7 PROTEIN"/>
    <property type="match status" value="1"/>
</dbReference>
<comment type="caution">
    <text evidence="5">The sequence shown here is derived from an EMBL/GenBank/DDBJ whole genome shotgun (WGS) entry which is preliminary data.</text>
</comment>
<keyword evidence="2" id="KW-0136">Cellulose degradation</keyword>
<accession>A0A9W8JQ72</accession>
<dbReference type="GO" id="GO:0030245">
    <property type="term" value="P:cellulose catabolic process"/>
    <property type="evidence" value="ECO:0007669"/>
    <property type="project" value="UniProtKB-UniRule"/>
</dbReference>
<evidence type="ECO:0000313" key="6">
    <source>
        <dbReference type="Proteomes" id="UP001148786"/>
    </source>
</evidence>
<dbReference type="EC" id="1.14.99.56" evidence="2"/>
<feature type="signal peptide" evidence="3">
    <location>
        <begin position="1"/>
        <end position="19"/>
    </location>
</feature>
<evidence type="ECO:0000313" key="5">
    <source>
        <dbReference type="EMBL" id="KAJ3494917.1"/>
    </source>
</evidence>
<dbReference type="GO" id="GO:0008810">
    <property type="term" value="F:cellulase activity"/>
    <property type="evidence" value="ECO:0007669"/>
    <property type="project" value="UniProtKB-UniRule"/>
</dbReference>
<name>A0A9W8JQ72_9AGAR</name>
<dbReference type="GO" id="GO:0005576">
    <property type="term" value="C:extracellular region"/>
    <property type="evidence" value="ECO:0007669"/>
    <property type="project" value="UniProtKB-SubCell"/>
</dbReference>
<dbReference type="Gene3D" id="2.70.50.70">
    <property type="match status" value="1"/>
</dbReference>
<keyword evidence="1 2" id="KW-1015">Disulfide bond</keyword>
<keyword evidence="2" id="KW-0964">Secreted</keyword>
<evidence type="ECO:0000259" key="4">
    <source>
        <dbReference type="Pfam" id="PF03443"/>
    </source>
</evidence>
<comment type="function">
    <text evidence="2">Lytic polysaccharide monooxygenase (LMPO) that depolymerizes crystalline and amorphous polysaccharides via the oxidation of scissile alpha- or beta-(1-4)-glycosidic bonds, yielding C1 and/or C4 oxidation products. Catalysis by LPMOs requires the reduction of the active-site copper from Cu(II) to Cu(I) by a reducing agent and H(2)O(2) or O(2) as a cosubstrate.</text>
</comment>
<keyword evidence="2" id="KW-0119">Carbohydrate metabolism</keyword>
<dbReference type="CDD" id="cd21175">
    <property type="entry name" value="LPMO_AA9"/>
    <property type="match status" value="1"/>
</dbReference>
<dbReference type="Pfam" id="PF03443">
    <property type="entry name" value="AA9"/>
    <property type="match status" value="1"/>
</dbReference>
<dbReference type="PANTHER" id="PTHR33353">
    <property type="entry name" value="PUTATIVE (AFU_ORTHOLOGUE AFUA_1G12560)-RELATED"/>
    <property type="match status" value="1"/>
</dbReference>
<evidence type="ECO:0000256" key="3">
    <source>
        <dbReference type="SAM" id="SignalP"/>
    </source>
</evidence>
<feature type="domain" description="Auxiliary Activity family 9 catalytic" evidence="4">
    <location>
        <begin position="20"/>
        <end position="210"/>
    </location>
</feature>
<dbReference type="Proteomes" id="UP001148786">
    <property type="component" value="Unassembled WGS sequence"/>
</dbReference>
<keyword evidence="6" id="KW-1185">Reference proteome</keyword>
<dbReference type="EMBL" id="JANKHO010002079">
    <property type="protein sequence ID" value="KAJ3494917.1"/>
    <property type="molecule type" value="Genomic_DNA"/>
</dbReference>
<sequence>MKFSTAVLGLAAIAQSASAHYIFTTLIAGSNTSTAAVRTPKENSPVPDYKGTDVRCNVNTSPATETASVAAGSKIGFGVGENKKIFHLGPAAMYLGQAPGLAADWDGSGQNWFKIAEWGATFDPFSFSSLDKSEFTVTIPPQVPSGEYLVRMEQVGLQQPGLPEYYVSCAQVKITDGGSDTPAKVEIPGYVAQNDPSIMINIFDTKPTSYKVPGPDVYYGF</sequence>
<organism evidence="5 6">
    <name type="scientific">Agrocybe chaxingu</name>
    <dbReference type="NCBI Taxonomy" id="84603"/>
    <lineage>
        <taxon>Eukaryota</taxon>
        <taxon>Fungi</taxon>
        <taxon>Dikarya</taxon>
        <taxon>Basidiomycota</taxon>
        <taxon>Agaricomycotina</taxon>
        <taxon>Agaricomycetes</taxon>
        <taxon>Agaricomycetidae</taxon>
        <taxon>Agaricales</taxon>
        <taxon>Agaricineae</taxon>
        <taxon>Strophariaceae</taxon>
        <taxon>Agrocybe</taxon>
    </lineage>
</organism>
<dbReference type="InterPro" id="IPR005103">
    <property type="entry name" value="AA9_LPMO"/>
</dbReference>
<proteinExistence type="predicted"/>
<evidence type="ECO:0000256" key="2">
    <source>
        <dbReference type="RuleBase" id="RU368122"/>
    </source>
</evidence>
<comment type="domain">
    <text evidence="2">Has a modular structure: an endo-beta-1,4-glucanase catalytic module at the N-terminus, a linker rich in serines and threonines, and a C-terminal carbohydrate-binding module (CBM).</text>
</comment>
<dbReference type="AlphaFoldDB" id="A0A9W8JQ72"/>
<dbReference type="GO" id="GO:0030248">
    <property type="term" value="F:cellulose binding"/>
    <property type="evidence" value="ECO:0007669"/>
    <property type="project" value="UniProtKB-UniRule"/>
</dbReference>
<comment type="subcellular location">
    <subcellularLocation>
        <location evidence="2">Secreted</location>
    </subcellularLocation>
</comment>
<evidence type="ECO:0000256" key="1">
    <source>
        <dbReference type="ARBA" id="ARBA00023157"/>
    </source>
</evidence>
<keyword evidence="2" id="KW-0624">Polysaccharide degradation</keyword>
<reference evidence="5" key="1">
    <citation type="submission" date="2022-07" db="EMBL/GenBank/DDBJ databases">
        <title>Genome Sequence of Agrocybe chaxingu.</title>
        <authorList>
            <person name="Buettner E."/>
        </authorList>
    </citation>
    <scope>NUCLEOTIDE SEQUENCE</scope>
    <source>
        <strain evidence="5">MP-N11</strain>
    </source>
</reference>
<dbReference type="OrthoDB" id="3496539at2759"/>
<keyword evidence="3" id="KW-0732">Signal</keyword>